<dbReference type="SUPFAM" id="SSF52172">
    <property type="entry name" value="CheY-like"/>
    <property type="match status" value="1"/>
</dbReference>
<keyword evidence="4" id="KW-0804">Transcription</keyword>
<sequence>MCLAFYEVAFALRSLVKQPAYPAIFAAKTTRIIQCHRVNWRNLPEYAQSCVHIRAIGNLEHGEQNSMPESIEILFVDDDVDFSEGCVRWFEKKGHRVSQTTSGQEGIGQCLKHDFDVVILDWNMPGLCGIELVQRMRESNPDTEVIVLTGEGTINNAVESMRLGVFDFQTKPFPMGDLERRCIAAVERRRLKKENTQLREVITRTKKPATAIIGTSEPMQRLGRLIDRVAPTNKAVLIEGESGTGKELVAQAIHIGSSRSERPLVTINCAALPENLVESELFGHEKGSFTGATAMKPGLFEVADGSTLFIDEIGELPLALQPKLLRVLEDGSLRRIGSHKERRVDVRIVAATNRDMKIEVDEGRFREDLYYRINVMALDLPPLRERDGDIELLVSHFLGNDHEMDADARQALVAYSWPGNIRQLINTLERAKILADDGVITISDLSEEFRHENTQDHVSQSSTTQFPKVGSLIALERAHIAEVLQRENGNKSKAARALGVERRKLYRMMEKHGIEG</sequence>
<keyword evidence="9" id="KW-1185">Reference proteome</keyword>
<evidence type="ECO:0000256" key="1">
    <source>
        <dbReference type="ARBA" id="ARBA00022741"/>
    </source>
</evidence>
<dbReference type="InterPro" id="IPR001789">
    <property type="entry name" value="Sig_transdc_resp-reg_receiver"/>
</dbReference>
<evidence type="ECO:0000259" key="7">
    <source>
        <dbReference type="PROSITE" id="PS50110"/>
    </source>
</evidence>
<dbReference type="InterPro" id="IPR058031">
    <property type="entry name" value="AAA_lid_NorR"/>
</dbReference>
<dbReference type="PRINTS" id="PR01590">
    <property type="entry name" value="HTHFIS"/>
</dbReference>
<dbReference type="PROSITE" id="PS00675">
    <property type="entry name" value="SIGMA54_INTERACT_1"/>
    <property type="match status" value="1"/>
</dbReference>
<dbReference type="PROSITE" id="PS00688">
    <property type="entry name" value="SIGMA54_INTERACT_3"/>
    <property type="match status" value="1"/>
</dbReference>
<dbReference type="SMART" id="SM00448">
    <property type="entry name" value="REC"/>
    <property type="match status" value="1"/>
</dbReference>
<reference evidence="8 9" key="1">
    <citation type="submission" date="2019-02" db="EMBL/GenBank/DDBJ databases">
        <title>Deep-cultivation of Planctomycetes and their phenomic and genomic characterization uncovers novel biology.</title>
        <authorList>
            <person name="Wiegand S."/>
            <person name="Jogler M."/>
            <person name="Boedeker C."/>
            <person name="Pinto D."/>
            <person name="Vollmers J."/>
            <person name="Rivas-Marin E."/>
            <person name="Kohn T."/>
            <person name="Peeters S.H."/>
            <person name="Heuer A."/>
            <person name="Rast P."/>
            <person name="Oberbeckmann S."/>
            <person name="Bunk B."/>
            <person name="Jeske O."/>
            <person name="Meyerdierks A."/>
            <person name="Storesund J.E."/>
            <person name="Kallscheuer N."/>
            <person name="Luecker S."/>
            <person name="Lage O.M."/>
            <person name="Pohl T."/>
            <person name="Merkel B.J."/>
            <person name="Hornburger P."/>
            <person name="Mueller R.-W."/>
            <person name="Bruemmer F."/>
            <person name="Labrenz M."/>
            <person name="Spormann A.M."/>
            <person name="Op Den Camp H."/>
            <person name="Overmann J."/>
            <person name="Amann R."/>
            <person name="Jetten M.S.M."/>
            <person name="Mascher T."/>
            <person name="Medema M.H."/>
            <person name="Devos D.P."/>
            <person name="Kaster A.-K."/>
            <person name="Ovreas L."/>
            <person name="Rohde M."/>
            <person name="Galperin M.Y."/>
            <person name="Jogler C."/>
        </authorList>
    </citation>
    <scope>NUCLEOTIDE SEQUENCE [LARGE SCALE GENOMIC DNA]</scope>
    <source>
        <strain evidence="8 9">Pla52o</strain>
    </source>
</reference>
<dbReference type="InterPro" id="IPR002197">
    <property type="entry name" value="HTH_Fis"/>
</dbReference>
<evidence type="ECO:0000313" key="8">
    <source>
        <dbReference type="EMBL" id="TWU21457.1"/>
    </source>
</evidence>
<dbReference type="GO" id="GO:0000160">
    <property type="term" value="P:phosphorelay signal transduction system"/>
    <property type="evidence" value="ECO:0007669"/>
    <property type="project" value="InterPro"/>
</dbReference>
<keyword evidence="1" id="KW-0547">Nucleotide-binding</keyword>
<evidence type="ECO:0000313" key="9">
    <source>
        <dbReference type="Proteomes" id="UP000316304"/>
    </source>
</evidence>
<gene>
    <name evidence="8" type="primary">zraR_6</name>
    <name evidence="8" type="ORF">Pla52o_36420</name>
</gene>
<dbReference type="Proteomes" id="UP000316304">
    <property type="component" value="Unassembled WGS sequence"/>
</dbReference>
<dbReference type="InterPro" id="IPR025662">
    <property type="entry name" value="Sigma_54_int_dom_ATP-bd_1"/>
</dbReference>
<dbReference type="Gene3D" id="3.40.50.300">
    <property type="entry name" value="P-loop containing nucleotide triphosphate hydrolases"/>
    <property type="match status" value="1"/>
</dbReference>
<keyword evidence="3" id="KW-0805">Transcription regulation</keyword>
<keyword evidence="5" id="KW-0597">Phosphoprotein</keyword>
<dbReference type="Gene3D" id="1.10.10.60">
    <property type="entry name" value="Homeodomain-like"/>
    <property type="match status" value="1"/>
</dbReference>
<dbReference type="AlphaFoldDB" id="A0A5C6CCF3"/>
<dbReference type="InterPro" id="IPR002078">
    <property type="entry name" value="Sigma_54_int"/>
</dbReference>
<dbReference type="Pfam" id="PF00072">
    <property type="entry name" value="Response_reg"/>
    <property type="match status" value="1"/>
</dbReference>
<proteinExistence type="predicted"/>
<dbReference type="InterPro" id="IPR025944">
    <property type="entry name" value="Sigma_54_int_dom_CS"/>
</dbReference>
<dbReference type="SMART" id="SM00382">
    <property type="entry name" value="AAA"/>
    <property type="match status" value="1"/>
</dbReference>
<evidence type="ECO:0000256" key="3">
    <source>
        <dbReference type="ARBA" id="ARBA00023015"/>
    </source>
</evidence>
<dbReference type="InterPro" id="IPR009057">
    <property type="entry name" value="Homeodomain-like_sf"/>
</dbReference>
<evidence type="ECO:0000256" key="2">
    <source>
        <dbReference type="ARBA" id="ARBA00022840"/>
    </source>
</evidence>
<feature type="domain" description="Response regulatory" evidence="7">
    <location>
        <begin position="72"/>
        <end position="186"/>
    </location>
</feature>
<dbReference type="CDD" id="cd00009">
    <property type="entry name" value="AAA"/>
    <property type="match status" value="1"/>
</dbReference>
<dbReference type="InterPro" id="IPR027417">
    <property type="entry name" value="P-loop_NTPase"/>
</dbReference>
<comment type="caution">
    <text evidence="8">The sequence shown here is derived from an EMBL/GenBank/DDBJ whole genome shotgun (WGS) entry which is preliminary data.</text>
</comment>
<organism evidence="8 9">
    <name type="scientific">Novipirellula galeiformis</name>
    <dbReference type="NCBI Taxonomy" id="2528004"/>
    <lineage>
        <taxon>Bacteria</taxon>
        <taxon>Pseudomonadati</taxon>
        <taxon>Planctomycetota</taxon>
        <taxon>Planctomycetia</taxon>
        <taxon>Pirellulales</taxon>
        <taxon>Pirellulaceae</taxon>
        <taxon>Novipirellula</taxon>
    </lineage>
</organism>
<dbReference type="GO" id="GO:0005524">
    <property type="term" value="F:ATP binding"/>
    <property type="evidence" value="ECO:0007669"/>
    <property type="project" value="UniProtKB-KW"/>
</dbReference>
<dbReference type="SUPFAM" id="SSF46689">
    <property type="entry name" value="Homeodomain-like"/>
    <property type="match status" value="1"/>
</dbReference>
<evidence type="ECO:0000256" key="5">
    <source>
        <dbReference type="PROSITE-ProRule" id="PRU00169"/>
    </source>
</evidence>
<dbReference type="Gene3D" id="1.10.8.60">
    <property type="match status" value="1"/>
</dbReference>
<evidence type="ECO:0000259" key="6">
    <source>
        <dbReference type="PROSITE" id="PS50045"/>
    </source>
</evidence>
<dbReference type="GO" id="GO:0006355">
    <property type="term" value="P:regulation of DNA-templated transcription"/>
    <property type="evidence" value="ECO:0007669"/>
    <property type="project" value="InterPro"/>
</dbReference>
<dbReference type="FunFam" id="3.40.50.300:FF:000006">
    <property type="entry name" value="DNA-binding transcriptional regulator NtrC"/>
    <property type="match status" value="1"/>
</dbReference>
<accession>A0A5C6CCF3</accession>
<dbReference type="Gene3D" id="3.40.50.2300">
    <property type="match status" value="1"/>
</dbReference>
<dbReference type="InterPro" id="IPR011006">
    <property type="entry name" value="CheY-like_superfamily"/>
</dbReference>
<dbReference type="PANTHER" id="PTHR32071">
    <property type="entry name" value="TRANSCRIPTIONAL REGULATORY PROTEIN"/>
    <property type="match status" value="1"/>
</dbReference>
<dbReference type="InterPro" id="IPR003593">
    <property type="entry name" value="AAA+_ATPase"/>
</dbReference>
<evidence type="ECO:0000256" key="4">
    <source>
        <dbReference type="ARBA" id="ARBA00023163"/>
    </source>
</evidence>
<dbReference type="GO" id="GO:0043565">
    <property type="term" value="F:sequence-specific DNA binding"/>
    <property type="evidence" value="ECO:0007669"/>
    <property type="project" value="InterPro"/>
</dbReference>
<feature type="modified residue" description="4-aspartylphosphate" evidence="5">
    <location>
        <position position="121"/>
    </location>
</feature>
<dbReference type="Pfam" id="PF25601">
    <property type="entry name" value="AAA_lid_14"/>
    <property type="match status" value="1"/>
</dbReference>
<dbReference type="PROSITE" id="PS50045">
    <property type="entry name" value="SIGMA54_INTERACT_4"/>
    <property type="match status" value="1"/>
</dbReference>
<dbReference type="PANTHER" id="PTHR32071:SF100">
    <property type="entry name" value="RESPONSE REGULATOR PROTEIN PILR"/>
    <property type="match status" value="1"/>
</dbReference>
<dbReference type="Pfam" id="PF02954">
    <property type="entry name" value="HTH_8"/>
    <property type="match status" value="1"/>
</dbReference>
<name>A0A5C6CCF3_9BACT</name>
<dbReference type="Pfam" id="PF00158">
    <property type="entry name" value="Sigma54_activat"/>
    <property type="match status" value="1"/>
</dbReference>
<dbReference type="EMBL" id="SJPT01000006">
    <property type="protein sequence ID" value="TWU21457.1"/>
    <property type="molecule type" value="Genomic_DNA"/>
</dbReference>
<dbReference type="SUPFAM" id="SSF52540">
    <property type="entry name" value="P-loop containing nucleoside triphosphate hydrolases"/>
    <property type="match status" value="1"/>
</dbReference>
<protein>
    <submittedName>
        <fullName evidence="8">Transcriptional regulatory protein ZraR</fullName>
    </submittedName>
</protein>
<keyword evidence="2" id="KW-0067">ATP-binding</keyword>
<feature type="domain" description="Sigma-54 factor interaction" evidence="6">
    <location>
        <begin position="212"/>
        <end position="433"/>
    </location>
</feature>
<dbReference type="PROSITE" id="PS50110">
    <property type="entry name" value="RESPONSE_REGULATORY"/>
    <property type="match status" value="1"/>
</dbReference>